<feature type="domain" description="Peptidase C51" evidence="1">
    <location>
        <begin position="142"/>
        <end position="235"/>
    </location>
</feature>
<name>A0ABW7ET73_9BURK</name>
<dbReference type="RefSeq" id="WP_394472116.1">
    <property type="nucleotide sequence ID" value="NZ_JBIGHY010000007.1"/>
</dbReference>
<accession>A0ABW7ET73</accession>
<dbReference type="InterPro" id="IPR007921">
    <property type="entry name" value="CHAP_dom"/>
</dbReference>
<evidence type="ECO:0000259" key="1">
    <source>
        <dbReference type="Pfam" id="PF05257"/>
    </source>
</evidence>
<dbReference type="Gene3D" id="1.10.101.10">
    <property type="entry name" value="PGBD-like superfamily/PGBD"/>
    <property type="match status" value="1"/>
</dbReference>
<dbReference type="Pfam" id="PF05257">
    <property type="entry name" value="CHAP"/>
    <property type="match status" value="1"/>
</dbReference>
<comment type="caution">
    <text evidence="2">The sequence shown here is derived from an EMBL/GenBank/DDBJ whole genome shotgun (WGS) entry which is preliminary data.</text>
</comment>
<dbReference type="EMBL" id="JBIGHY010000007">
    <property type="protein sequence ID" value="MFG6416049.1"/>
    <property type="molecule type" value="Genomic_DNA"/>
</dbReference>
<dbReference type="Proteomes" id="UP001606300">
    <property type="component" value="Unassembled WGS sequence"/>
</dbReference>
<dbReference type="SUPFAM" id="SSF54001">
    <property type="entry name" value="Cysteine proteinases"/>
    <property type="match status" value="1"/>
</dbReference>
<keyword evidence="3" id="KW-1185">Reference proteome</keyword>
<sequence length="267" mass="28469">MQFPGRIIKAGEKSATVVRALKLRLNDALGLTEGLALDADNPAFGPKMTQAVMLFQARHVDSQGAPLKVDGEVGSVAWEALFGADSVPGAVDTDDALLRDALKIAQGEAAAGVREVRPPLNRGPRVDDYQTRTGLRLKAGTDGFAWCACFLYYCFDEAAKQAGRRNPLIKTAGCQDHWNKARAAGITEITGARATQKPALVKPGMIFIMAFGGGTGHTGIVESVQGGFITTIEGNSNNEGSRDGFGVFRLTRKINTINRGFIDYAGR</sequence>
<evidence type="ECO:0000313" key="3">
    <source>
        <dbReference type="Proteomes" id="UP001606300"/>
    </source>
</evidence>
<reference evidence="2 3" key="1">
    <citation type="submission" date="2024-09" db="EMBL/GenBank/DDBJ databases">
        <title>Novel species of the genus Pelomonas and Roseateles isolated from streams.</title>
        <authorList>
            <person name="Lu H."/>
        </authorList>
    </citation>
    <scope>NUCLEOTIDE SEQUENCE [LARGE SCALE GENOMIC DNA]</scope>
    <source>
        <strain evidence="2 3">DC23W</strain>
    </source>
</reference>
<organism evidence="2 3">
    <name type="scientific">Pelomonas dachongensis</name>
    <dbReference type="NCBI Taxonomy" id="3299029"/>
    <lineage>
        <taxon>Bacteria</taxon>
        <taxon>Pseudomonadati</taxon>
        <taxon>Pseudomonadota</taxon>
        <taxon>Betaproteobacteria</taxon>
        <taxon>Burkholderiales</taxon>
        <taxon>Sphaerotilaceae</taxon>
        <taxon>Roseateles</taxon>
    </lineage>
</organism>
<gene>
    <name evidence="2" type="ORF">ACG02S_19305</name>
</gene>
<dbReference type="InterPro" id="IPR036366">
    <property type="entry name" value="PGBDSf"/>
</dbReference>
<evidence type="ECO:0000313" key="2">
    <source>
        <dbReference type="EMBL" id="MFG6416049.1"/>
    </source>
</evidence>
<proteinExistence type="predicted"/>
<dbReference type="InterPro" id="IPR038765">
    <property type="entry name" value="Papain-like_cys_pep_sf"/>
</dbReference>
<protein>
    <submittedName>
        <fullName evidence="2">CHAP domain-containing protein</fullName>
    </submittedName>
</protein>